<evidence type="ECO:0000256" key="2">
    <source>
        <dbReference type="ARBA" id="ARBA00022574"/>
    </source>
</evidence>
<comment type="similarity">
    <text evidence="1">Belongs to the WD repeat LST8 family.</text>
</comment>
<keyword evidence="2 4" id="KW-0853">WD repeat</keyword>
<dbReference type="InterPro" id="IPR037588">
    <property type="entry name" value="MLST8"/>
</dbReference>
<evidence type="ECO:0000256" key="5">
    <source>
        <dbReference type="SAM" id="MobiDB-lite"/>
    </source>
</evidence>
<gene>
    <name evidence="6" type="ORF">CC84DRAFT_1099767</name>
</gene>
<dbReference type="InterPro" id="IPR015943">
    <property type="entry name" value="WD40/YVTN_repeat-like_dom_sf"/>
</dbReference>
<keyword evidence="3" id="KW-0677">Repeat</keyword>
<dbReference type="RefSeq" id="XP_018032089.1">
    <property type="nucleotide sequence ID" value="XM_018174839.1"/>
</dbReference>
<dbReference type="Gene3D" id="2.130.10.10">
    <property type="entry name" value="YVTN repeat-like/Quinoprotein amine dehydrogenase"/>
    <property type="match status" value="1"/>
</dbReference>
<dbReference type="STRING" id="1460663.A0A177C1R7"/>
<evidence type="ECO:0008006" key="8">
    <source>
        <dbReference type="Google" id="ProtNLM"/>
    </source>
</evidence>
<organism evidence="6 7">
    <name type="scientific">Paraphaeosphaeria sporulosa</name>
    <dbReference type="NCBI Taxonomy" id="1460663"/>
    <lineage>
        <taxon>Eukaryota</taxon>
        <taxon>Fungi</taxon>
        <taxon>Dikarya</taxon>
        <taxon>Ascomycota</taxon>
        <taxon>Pezizomycotina</taxon>
        <taxon>Dothideomycetes</taxon>
        <taxon>Pleosporomycetidae</taxon>
        <taxon>Pleosporales</taxon>
        <taxon>Massarineae</taxon>
        <taxon>Didymosphaeriaceae</taxon>
        <taxon>Paraphaeosphaeria</taxon>
    </lineage>
</organism>
<dbReference type="GO" id="GO:0031929">
    <property type="term" value="P:TOR signaling"/>
    <property type="evidence" value="ECO:0007669"/>
    <property type="project" value="InterPro"/>
</dbReference>
<feature type="repeat" description="WD" evidence="4">
    <location>
        <begin position="575"/>
        <end position="600"/>
    </location>
</feature>
<dbReference type="InterPro" id="IPR001680">
    <property type="entry name" value="WD40_rpt"/>
</dbReference>
<evidence type="ECO:0000313" key="6">
    <source>
        <dbReference type="EMBL" id="OAG01724.1"/>
    </source>
</evidence>
<dbReference type="InterPro" id="IPR036322">
    <property type="entry name" value="WD40_repeat_dom_sf"/>
</dbReference>
<dbReference type="Proteomes" id="UP000077069">
    <property type="component" value="Unassembled WGS sequence"/>
</dbReference>
<feature type="region of interest" description="Disordered" evidence="5">
    <location>
        <begin position="1"/>
        <end position="70"/>
    </location>
</feature>
<sequence length="1210" mass="133791">MQQFPIQVDPARTKQRLPIEANPTRKPRGRLPLRHARSSPRASPSERDSVLSDSDTPITGKPVQTRNPVGDLSVGHRVVATDEKPSTSKKWTGGLSEAEAHLLVFLKEVKNLSWPEITARFQEHYPDRKYGTLQTNYSQKINRRDRSQDPAHLTLPSMYASEAHVDWARVSANLSRPNNQPRRKREVAALQEEHKPRAWSAAANSVQDQLSDAESAGRRRGRPRRAVPVQNYTWPKSNSQIEGGSFEEDDSNRTDLAEERLAVSQTPENLVPVAQKAIAVENEPLSVDFDMDDAFSALAVQDREACPERLPYLSSLQRSVLHNVPSGFEWDQLVSRDWQGTLIHVDFNSIELDTVENTITSLLGPQRDLQPQLQRKRLRRILNGVTEPKLLQLAGVLRSKLRSRGRRSIDAFLRDAQEDKVRSAAPRIERLAASRPNKSFNSEARLSTSAVIRRRELGLQSNRGWSSATSPISYQLKNKVQDTLGPVSSYTGASSDVHAVAWSVGGECFAAGAICVDDPHSMQYNRSNNLLYGDVSRNTIIELGKHYVERPMTEMGPNSTHAMYASQDPKLFKTVTSVAFSPNGKYMFSGGWDQNVWIWETKYDGSQPIDAVSLHHKSEVSMMAVNASGVLATGTRKSTGNAVKVLSLCEDDLTQPPVTLNFASEKAAARPDLMMLPMALHFSPRYENLLLAGFGANARQDGRDANGDICLWDINGNKQLNIWGAGKNVFDLSFHPRERWMAVATVAGQNTNRGMRSTVRVYSEQGGAADDKFSTLMELECQALDINDVVWCPGDEYLVAAGCTSGRAYVWDIRNPNHFVRELAHGSSLMPLDDREDREVVDTGIRFLSWGNNATRLYSGSSDGVVKVWNVARSEEETFVKDLITVDSGIMSGAFSPDYSRLVLGEVNGSVNVLEVGRDDCSLKNASRMNYVPFIDDEPDFEKQLPTPTSAAADSGVATARELFATGQMTIKPMGGLPIKQAVQGPSYAGPYDTSVDAPFLREQASEMQLKFPETSESPCSACLVFGSDPVKITSEEIGDSGRSVDRIPEEIRSRWLAGTVDLKIPPTQVPCATCGRAARPSDRTNLGDGTPLPARCERCNFACLRCGDNMTLSMNIKNEICHCNACGLGWHIGVLGYEPMGVNSVKRPRRIIYNDIPKLDGFKHDLYLAELETGSPTGDEDASFGDEMNALTDYYFSLAVDRPQSPPLL</sequence>
<name>A0A177C1R7_9PLEO</name>
<evidence type="ECO:0000313" key="7">
    <source>
        <dbReference type="Proteomes" id="UP000077069"/>
    </source>
</evidence>
<feature type="compositionally biased region" description="Polar residues" evidence="5">
    <location>
        <begin position="230"/>
        <end position="242"/>
    </location>
</feature>
<dbReference type="AlphaFoldDB" id="A0A177C1R7"/>
<feature type="compositionally biased region" description="Polar residues" evidence="5">
    <location>
        <begin position="51"/>
        <end position="67"/>
    </location>
</feature>
<evidence type="ECO:0000256" key="3">
    <source>
        <dbReference type="ARBA" id="ARBA00022737"/>
    </source>
</evidence>
<dbReference type="GO" id="GO:0031931">
    <property type="term" value="C:TORC1 complex"/>
    <property type="evidence" value="ECO:0007669"/>
    <property type="project" value="InterPro"/>
</dbReference>
<proteinExistence type="inferred from homology"/>
<dbReference type="SUPFAM" id="SSF50978">
    <property type="entry name" value="WD40 repeat-like"/>
    <property type="match status" value="1"/>
</dbReference>
<dbReference type="GO" id="GO:0031932">
    <property type="term" value="C:TORC2 complex"/>
    <property type="evidence" value="ECO:0007669"/>
    <property type="project" value="InterPro"/>
</dbReference>
<dbReference type="EMBL" id="KV441557">
    <property type="protein sequence ID" value="OAG01724.1"/>
    <property type="molecule type" value="Genomic_DNA"/>
</dbReference>
<reference evidence="6 7" key="1">
    <citation type="submission" date="2016-05" db="EMBL/GenBank/DDBJ databases">
        <title>Comparative analysis of secretome profiles of manganese(II)-oxidizing ascomycete fungi.</title>
        <authorList>
            <consortium name="DOE Joint Genome Institute"/>
            <person name="Zeiner C.A."/>
            <person name="Purvine S.O."/>
            <person name="Zink E.M."/>
            <person name="Wu S."/>
            <person name="Pasa-Tolic L."/>
            <person name="Chaput D.L."/>
            <person name="Haridas S."/>
            <person name="Grigoriev I.V."/>
            <person name="Santelli C.M."/>
            <person name="Hansel C.M."/>
        </authorList>
    </citation>
    <scope>NUCLEOTIDE SEQUENCE [LARGE SCALE GENOMIC DNA]</scope>
    <source>
        <strain evidence="6 7">AP3s5-JAC2a</strain>
    </source>
</reference>
<dbReference type="PROSITE" id="PS00678">
    <property type="entry name" value="WD_REPEATS_1"/>
    <property type="match status" value="1"/>
</dbReference>
<dbReference type="PANTHER" id="PTHR19842">
    <property type="entry name" value="G BETA-LIKE PROTEIN GBL"/>
    <property type="match status" value="1"/>
</dbReference>
<dbReference type="Pfam" id="PF00400">
    <property type="entry name" value="WD40"/>
    <property type="match status" value="3"/>
</dbReference>
<feature type="compositionally biased region" description="Polar residues" evidence="5">
    <location>
        <begin position="202"/>
        <end position="212"/>
    </location>
</feature>
<keyword evidence="7" id="KW-1185">Reference proteome</keyword>
<dbReference type="PANTHER" id="PTHR19842:SF0">
    <property type="entry name" value="TARGET OF RAPAMYCIN COMPLEX SUBUNIT LST8"/>
    <property type="match status" value="1"/>
</dbReference>
<dbReference type="InParanoid" id="A0A177C1R7"/>
<feature type="compositionally biased region" description="Basic residues" evidence="5">
    <location>
        <begin position="25"/>
        <end position="38"/>
    </location>
</feature>
<evidence type="ECO:0000256" key="4">
    <source>
        <dbReference type="PROSITE-ProRule" id="PRU00221"/>
    </source>
</evidence>
<dbReference type="InterPro" id="IPR019775">
    <property type="entry name" value="WD40_repeat_CS"/>
</dbReference>
<feature type="repeat" description="WD" evidence="4">
    <location>
        <begin position="845"/>
        <end position="879"/>
    </location>
</feature>
<dbReference type="PROSITE" id="PS50082">
    <property type="entry name" value="WD_REPEATS_2"/>
    <property type="match status" value="2"/>
</dbReference>
<dbReference type="GeneID" id="28758325"/>
<dbReference type="OrthoDB" id="10248252at2759"/>
<evidence type="ECO:0000256" key="1">
    <source>
        <dbReference type="ARBA" id="ARBA00009890"/>
    </source>
</evidence>
<protein>
    <recommendedName>
        <fullName evidence="8">WD40 repeat-like protein</fullName>
    </recommendedName>
</protein>
<dbReference type="SMART" id="SM00320">
    <property type="entry name" value="WD40"/>
    <property type="match status" value="7"/>
</dbReference>
<feature type="region of interest" description="Disordered" evidence="5">
    <location>
        <begin position="174"/>
        <end position="253"/>
    </location>
</feature>
<dbReference type="GO" id="GO:0032956">
    <property type="term" value="P:regulation of actin cytoskeleton organization"/>
    <property type="evidence" value="ECO:0007669"/>
    <property type="project" value="TreeGrafter"/>
</dbReference>
<accession>A0A177C1R7</accession>